<feature type="compositionally biased region" description="Polar residues" evidence="1">
    <location>
        <begin position="62"/>
        <end position="73"/>
    </location>
</feature>
<sequence length="690" mass="75765">MVTTRQRRGAVALPVPENRQSFNASTAGPFTLNKTDPKVSVSGARVDRLGLHVSLTIPLESSVTPQAAKNSSAIARRGNNKPALSPRNRALPLHGALSSKTTTGSPNAENRENTSPRRASKKVKEAGATSARQNRPRRIRRLSPTLPTILTSAENHSRKFRLSKETDPLHVPVVTEIQNGPANISAATRDGHETSTGIGVDVPLSSLQERHGRSRGTGSSDMSVVRLRAQLQNPETSDNGDDHLLVHSPAQMFFPKAVTGREVSMPAEGQPRSWSLERLRQTLCPGRRESAEASSFVFYGKRETQTLTWKCLCFLYHAILLRYLGFRPLIRWLVRTFREHPPAQRSQKPLWWAVSALVAASCACYLVWQRSHGAATWPNIPEFSAPLDSVGNSGPAVRGRFYLVHPCGAQPQCARLGYTCGESREELCGIGLDSASKECQVLGEDVAARSAGGFIDYARTSGGVSQAALVLSELLQAVASFAMPNMRSDTFAAHSPLSAAPEFEETRLLRSYFPIYNYKNDPGRLVYDSNATYLLTEKHGQIAVSLGRRALIFAIAIETTATTSPHCDPVEMHWFSIYVRLEGQSDGACPRMLSSKEIFPIWGTKEAEKLCRVGNFEYRCARTQAVQVFCFDKPLGELRETENQRAGNGDAFCGGAGWVTQRVYVVLKDNWGAGATRIRRLRVLASAEKP</sequence>
<feature type="compositionally biased region" description="Polar residues" evidence="1">
    <location>
        <begin position="18"/>
        <end position="32"/>
    </location>
</feature>
<dbReference type="VEuPathDB" id="ToxoDB:ENH_00047950"/>
<reference evidence="2" key="1">
    <citation type="submission" date="2013-10" db="EMBL/GenBank/DDBJ databases">
        <title>Genomic analysis of the causative agents of coccidiosis in chickens.</title>
        <authorList>
            <person name="Reid A.J."/>
            <person name="Blake D."/>
            <person name="Billington K."/>
            <person name="Browne H."/>
            <person name="Dunn M."/>
            <person name="Hung S."/>
            <person name="Kawahara F."/>
            <person name="Miranda-Saavedra D."/>
            <person name="Mourier T."/>
            <person name="Nagra H."/>
            <person name="Otto T.D."/>
            <person name="Rawlings N."/>
            <person name="Sanchez A."/>
            <person name="Sanders M."/>
            <person name="Subramaniam C."/>
            <person name="Tay Y."/>
            <person name="Dear P."/>
            <person name="Doerig C."/>
            <person name="Gruber A."/>
            <person name="Parkinson J."/>
            <person name="Shirley M."/>
            <person name="Wan K.L."/>
            <person name="Berriman M."/>
            <person name="Tomley F."/>
            <person name="Pain A."/>
        </authorList>
    </citation>
    <scope>NUCLEOTIDE SEQUENCE [LARGE SCALE GENOMIC DNA]</scope>
    <source>
        <strain evidence="2">Houghton</strain>
    </source>
</reference>
<feature type="compositionally biased region" description="Polar residues" evidence="1">
    <location>
        <begin position="98"/>
        <end position="108"/>
    </location>
</feature>
<accession>U6MV33</accession>
<dbReference type="GeneID" id="25474947"/>
<name>U6MV33_9EIME</name>
<dbReference type="AlphaFoldDB" id="U6MV33"/>
<dbReference type="EMBL" id="HG725332">
    <property type="protein sequence ID" value="CDJ68047.1"/>
    <property type="molecule type" value="Genomic_DNA"/>
</dbReference>
<keyword evidence="3" id="KW-1185">Reference proteome</keyword>
<dbReference type="Proteomes" id="UP000030754">
    <property type="component" value="Unassembled WGS sequence"/>
</dbReference>
<proteinExistence type="predicted"/>
<gene>
    <name evidence="2" type="ORF">ENH_00047950</name>
</gene>
<evidence type="ECO:0000256" key="1">
    <source>
        <dbReference type="SAM" id="MobiDB-lite"/>
    </source>
</evidence>
<protein>
    <submittedName>
        <fullName evidence="2">Uncharacterized protein</fullName>
    </submittedName>
</protein>
<organism evidence="2 3">
    <name type="scientific">Eimeria necatrix</name>
    <dbReference type="NCBI Taxonomy" id="51315"/>
    <lineage>
        <taxon>Eukaryota</taxon>
        <taxon>Sar</taxon>
        <taxon>Alveolata</taxon>
        <taxon>Apicomplexa</taxon>
        <taxon>Conoidasida</taxon>
        <taxon>Coccidia</taxon>
        <taxon>Eucoccidiorida</taxon>
        <taxon>Eimeriorina</taxon>
        <taxon>Eimeriidae</taxon>
        <taxon>Eimeria</taxon>
    </lineage>
</organism>
<evidence type="ECO:0000313" key="3">
    <source>
        <dbReference type="Proteomes" id="UP000030754"/>
    </source>
</evidence>
<dbReference type="RefSeq" id="XP_013436514.1">
    <property type="nucleotide sequence ID" value="XM_013581060.1"/>
</dbReference>
<dbReference type="Gene3D" id="2.60.120.260">
    <property type="entry name" value="Galactose-binding domain-like"/>
    <property type="match status" value="1"/>
</dbReference>
<feature type="region of interest" description="Disordered" evidence="1">
    <location>
        <begin position="1"/>
        <end position="32"/>
    </location>
</feature>
<feature type="region of interest" description="Disordered" evidence="1">
    <location>
        <begin position="62"/>
        <end position="143"/>
    </location>
</feature>
<reference evidence="2" key="2">
    <citation type="submission" date="2013-10" db="EMBL/GenBank/DDBJ databases">
        <authorList>
            <person name="Aslett M."/>
        </authorList>
    </citation>
    <scope>NUCLEOTIDE SEQUENCE [LARGE SCALE GENOMIC DNA]</scope>
    <source>
        <strain evidence="2">Houghton</strain>
    </source>
</reference>
<dbReference type="OrthoDB" id="346068at2759"/>
<evidence type="ECO:0000313" key="2">
    <source>
        <dbReference type="EMBL" id="CDJ68047.1"/>
    </source>
</evidence>